<accession>A0A1Y2H9G0</accession>
<gene>
    <name evidence="1" type="ORF">BCR44DRAFT_1442809</name>
</gene>
<dbReference type="AlphaFoldDB" id="A0A1Y2H9G0"/>
<protein>
    <submittedName>
        <fullName evidence="1">Uncharacterized protein</fullName>
    </submittedName>
</protein>
<comment type="caution">
    <text evidence="1">The sequence shown here is derived from an EMBL/GenBank/DDBJ whole genome shotgun (WGS) entry which is preliminary data.</text>
</comment>
<reference evidence="1 2" key="1">
    <citation type="submission" date="2016-07" db="EMBL/GenBank/DDBJ databases">
        <title>Pervasive Adenine N6-methylation of Active Genes in Fungi.</title>
        <authorList>
            <consortium name="DOE Joint Genome Institute"/>
            <person name="Mondo S.J."/>
            <person name="Dannebaum R.O."/>
            <person name="Kuo R.C."/>
            <person name="Labutti K."/>
            <person name="Haridas S."/>
            <person name="Kuo A."/>
            <person name="Salamov A."/>
            <person name="Ahrendt S.R."/>
            <person name="Lipzen A."/>
            <person name="Sullivan W."/>
            <person name="Andreopoulos W.B."/>
            <person name="Clum A."/>
            <person name="Lindquist E."/>
            <person name="Daum C."/>
            <person name="Ramamoorthy G.K."/>
            <person name="Gryganskyi A."/>
            <person name="Culley D."/>
            <person name="Magnuson J.K."/>
            <person name="James T.Y."/>
            <person name="O'Malley M.A."/>
            <person name="Stajich J.E."/>
            <person name="Spatafora J.W."/>
            <person name="Visel A."/>
            <person name="Grigoriev I.V."/>
        </authorList>
    </citation>
    <scope>NUCLEOTIDE SEQUENCE [LARGE SCALE GENOMIC DNA]</scope>
    <source>
        <strain evidence="1 2">PL171</strain>
    </source>
</reference>
<evidence type="ECO:0000313" key="2">
    <source>
        <dbReference type="Proteomes" id="UP000193411"/>
    </source>
</evidence>
<dbReference type="EMBL" id="MCFL01000064">
    <property type="protein sequence ID" value="ORZ31228.1"/>
    <property type="molecule type" value="Genomic_DNA"/>
</dbReference>
<proteinExistence type="predicted"/>
<keyword evidence="2" id="KW-1185">Reference proteome</keyword>
<evidence type="ECO:0000313" key="1">
    <source>
        <dbReference type="EMBL" id="ORZ31228.1"/>
    </source>
</evidence>
<sequence length="74" mass="8215">LTSLTSFLDFSFLIRSGRRTDPTPASTHLPFSPYSLSHTYSHKSTPPTSPLAHSYATQYLLGPDFPLLHRHSSA</sequence>
<feature type="non-terminal residue" evidence="1">
    <location>
        <position position="1"/>
    </location>
</feature>
<name>A0A1Y2H9G0_9FUNG</name>
<organism evidence="1 2">
    <name type="scientific">Catenaria anguillulae PL171</name>
    <dbReference type="NCBI Taxonomy" id="765915"/>
    <lineage>
        <taxon>Eukaryota</taxon>
        <taxon>Fungi</taxon>
        <taxon>Fungi incertae sedis</taxon>
        <taxon>Blastocladiomycota</taxon>
        <taxon>Blastocladiomycetes</taxon>
        <taxon>Blastocladiales</taxon>
        <taxon>Catenariaceae</taxon>
        <taxon>Catenaria</taxon>
    </lineage>
</organism>
<dbReference type="Proteomes" id="UP000193411">
    <property type="component" value="Unassembled WGS sequence"/>
</dbReference>